<name>A0A7M1LHR9_9BACT</name>
<dbReference type="EMBL" id="CP063078">
    <property type="protein sequence ID" value="QOQ87903.1"/>
    <property type="molecule type" value="Genomic_DNA"/>
</dbReference>
<dbReference type="InterPro" id="IPR037185">
    <property type="entry name" value="EmrE-like"/>
</dbReference>
<feature type="transmembrane region" description="Helical" evidence="1">
    <location>
        <begin position="77"/>
        <end position="98"/>
    </location>
</feature>
<feature type="transmembrane region" description="Helical" evidence="1">
    <location>
        <begin position="158"/>
        <end position="177"/>
    </location>
</feature>
<evidence type="ECO:0000313" key="4">
    <source>
        <dbReference type="Proteomes" id="UP000594749"/>
    </source>
</evidence>
<keyword evidence="1" id="KW-0472">Membrane</keyword>
<feature type="transmembrane region" description="Helical" evidence="1">
    <location>
        <begin position="189"/>
        <end position="208"/>
    </location>
</feature>
<feature type="domain" description="EamA" evidence="2">
    <location>
        <begin position="10"/>
        <end position="149"/>
    </location>
</feature>
<dbReference type="InterPro" id="IPR000620">
    <property type="entry name" value="EamA_dom"/>
</dbReference>
<reference evidence="3 4" key="1">
    <citation type="submission" date="2020-10" db="EMBL/GenBank/DDBJ databases">
        <title>Campylobacter and Helicobacter PacBio genomes.</title>
        <authorList>
            <person name="Lane C."/>
        </authorList>
    </citation>
    <scope>NUCLEOTIDE SEQUENCE [LARGE SCALE GENOMIC DNA]</scope>
    <source>
        <strain evidence="3 4">2016D-0077</strain>
    </source>
</reference>
<keyword evidence="1" id="KW-0812">Transmembrane</keyword>
<dbReference type="Proteomes" id="UP000594749">
    <property type="component" value="Chromosome"/>
</dbReference>
<gene>
    <name evidence="3" type="ORF">IMC76_03640</name>
</gene>
<dbReference type="RefSeq" id="WP_025802169.1">
    <property type="nucleotide sequence ID" value="NZ_CP053842.1"/>
</dbReference>
<protein>
    <submittedName>
        <fullName evidence="3">EamA family transporter</fullName>
    </submittedName>
</protein>
<evidence type="ECO:0000313" key="3">
    <source>
        <dbReference type="EMBL" id="QOQ87903.1"/>
    </source>
</evidence>
<dbReference type="Pfam" id="PF00892">
    <property type="entry name" value="EamA"/>
    <property type="match status" value="2"/>
</dbReference>
<feature type="transmembrane region" description="Helical" evidence="1">
    <location>
        <begin position="135"/>
        <end position="152"/>
    </location>
</feature>
<accession>A0A7M1LHR9</accession>
<sequence>MEDQKSSYGLGIIVTLLSALFWGFSSACGQYLFEQKNISPEWLVTTRLILSGILLLSYSIYKQKAQILLIFTNKKDTLILIFYAIFGLYACQYTYYLTIDLSNAAIATILQYTSPIFIIIFVGIVDKTLPSLKEILALICVVIGVFILATHGDPSNLVIPPKAIITGLLSALCILVYSITPIKINRRYGILTCLALGLSMSGVMSSVMCRAWSLEGVSDLPGVGALLGVVLCGTVLSFSLYMKGLSILGPTKASLIASIEPVTSAFFIWIWLGVTFVAFDFLGFFLIIASTIILAKK</sequence>
<feature type="domain" description="EamA" evidence="2">
    <location>
        <begin position="162"/>
        <end position="294"/>
    </location>
</feature>
<feature type="transmembrane region" description="Helical" evidence="1">
    <location>
        <begin position="104"/>
        <end position="123"/>
    </location>
</feature>
<keyword evidence="1" id="KW-1133">Transmembrane helix</keyword>
<dbReference type="GO" id="GO:0016020">
    <property type="term" value="C:membrane"/>
    <property type="evidence" value="ECO:0007669"/>
    <property type="project" value="InterPro"/>
</dbReference>
<dbReference type="PANTHER" id="PTHR22911:SF79">
    <property type="entry name" value="MOBA-LIKE NTP TRANSFERASE DOMAIN-CONTAINING PROTEIN"/>
    <property type="match status" value="1"/>
</dbReference>
<dbReference type="AlphaFoldDB" id="A0A7M1LHR9"/>
<organism evidence="3 4">
    <name type="scientific">Campylobacter corcagiensis</name>
    <dbReference type="NCBI Taxonomy" id="1448857"/>
    <lineage>
        <taxon>Bacteria</taxon>
        <taxon>Pseudomonadati</taxon>
        <taxon>Campylobacterota</taxon>
        <taxon>Epsilonproteobacteria</taxon>
        <taxon>Campylobacterales</taxon>
        <taxon>Campylobacteraceae</taxon>
        <taxon>Campylobacter</taxon>
    </lineage>
</organism>
<proteinExistence type="predicted"/>
<dbReference type="PROSITE" id="PS51257">
    <property type="entry name" value="PROKAR_LIPOPROTEIN"/>
    <property type="match status" value="1"/>
</dbReference>
<dbReference type="OrthoDB" id="9810818at2"/>
<evidence type="ECO:0000259" key="2">
    <source>
        <dbReference type="Pfam" id="PF00892"/>
    </source>
</evidence>
<feature type="transmembrane region" description="Helical" evidence="1">
    <location>
        <begin position="42"/>
        <end position="61"/>
    </location>
</feature>
<evidence type="ECO:0000256" key="1">
    <source>
        <dbReference type="SAM" id="Phobius"/>
    </source>
</evidence>
<feature type="transmembrane region" description="Helical" evidence="1">
    <location>
        <begin position="220"/>
        <end position="241"/>
    </location>
</feature>
<dbReference type="SUPFAM" id="SSF103481">
    <property type="entry name" value="Multidrug resistance efflux transporter EmrE"/>
    <property type="match status" value="2"/>
</dbReference>
<keyword evidence="4" id="KW-1185">Reference proteome</keyword>
<dbReference type="PANTHER" id="PTHR22911">
    <property type="entry name" value="ACYL-MALONYL CONDENSING ENZYME-RELATED"/>
    <property type="match status" value="1"/>
</dbReference>